<dbReference type="PANTHER" id="PTHR34983">
    <property type="entry name" value="ARABINOGALACTAN ENDO-BETA-1,4-GALACTANASE A"/>
    <property type="match status" value="1"/>
</dbReference>
<keyword evidence="2 4" id="KW-0378">Hydrolase</keyword>
<dbReference type="EC" id="3.2.1.89" evidence="4"/>
<evidence type="ECO:0000256" key="3">
    <source>
        <dbReference type="ARBA" id="ARBA00023295"/>
    </source>
</evidence>
<comment type="catalytic activity">
    <reaction evidence="4">
        <text>The enzyme specifically hydrolyzes (1-&gt;4)-beta-D-galactosidic linkages in type I arabinogalactans.</text>
        <dbReference type="EC" id="3.2.1.89"/>
    </reaction>
</comment>
<evidence type="ECO:0000256" key="4">
    <source>
        <dbReference type="RuleBase" id="RU361192"/>
    </source>
</evidence>
<dbReference type="EMBL" id="UHFM01000006">
    <property type="protein sequence ID" value="SUN59238.1"/>
    <property type="molecule type" value="Genomic_DNA"/>
</dbReference>
<dbReference type="Gene3D" id="3.20.20.80">
    <property type="entry name" value="Glycosidases"/>
    <property type="match status" value="1"/>
</dbReference>
<keyword evidence="3 4" id="KW-0326">Glycosidase</keyword>
<accession>A0A380K4T6</accession>
<dbReference type="Gene3D" id="2.60.120.260">
    <property type="entry name" value="Galactose-binding domain-like"/>
    <property type="match status" value="1"/>
</dbReference>
<evidence type="ECO:0000256" key="2">
    <source>
        <dbReference type="ARBA" id="ARBA00022801"/>
    </source>
</evidence>
<reference evidence="5 6" key="1">
    <citation type="submission" date="2018-06" db="EMBL/GenBank/DDBJ databases">
        <authorList>
            <consortium name="Pathogen Informatics"/>
            <person name="Doyle S."/>
        </authorList>
    </citation>
    <scope>NUCLEOTIDE SEQUENCE [LARGE SCALE GENOMIC DNA]</scope>
    <source>
        <strain evidence="5 6">NCTC13767</strain>
    </source>
</reference>
<evidence type="ECO:0000313" key="6">
    <source>
        <dbReference type="Proteomes" id="UP000254510"/>
    </source>
</evidence>
<protein>
    <recommendedName>
        <fullName evidence="4">Arabinogalactan endo-beta-1,4-galactanase</fullName>
        <ecNumber evidence="4">3.2.1.89</ecNumber>
    </recommendedName>
</protein>
<evidence type="ECO:0000256" key="1">
    <source>
        <dbReference type="ARBA" id="ARBA00010687"/>
    </source>
</evidence>
<sequence>MDNISERYNKKVVVVETAYANTLDNADQKTNAFTATEETAGGYKASQDGQYEFLTDLVDKIKDVKNNNGLGFFYWEPLWYNGNVSWATQAGMSYLGVSDMTGNEWENQAVSDFSGNALRAVKAFNYANLTNVVANNSFEWDGYTESPSSWNIWKNGQISGIKTEIYDNTRYKLSFWSDTAFESSIYQTISNLSSGTYKLSIDAMGDTSLETTQLYIKNYGGSEQNISLKDSAHGKRTRLITSKSQTDNVKSAFTSMPLLTNG</sequence>
<comment type="similarity">
    <text evidence="1 4">Belongs to the glycosyl hydrolase 53 family.</text>
</comment>
<dbReference type="AlphaFoldDB" id="A0A380K4T6"/>
<name>A0A380K4T6_9STRE</name>
<gene>
    <name evidence="5" type="primary">ganB</name>
    <name evidence="5" type="ORF">NCTC13767_01238</name>
</gene>
<evidence type="ECO:0000313" key="5">
    <source>
        <dbReference type="EMBL" id="SUN59238.1"/>
    </source>
</evidence>
<organism evidence="5 6">
    <name type="scientific">Streptococcus gallolyticus</name>
    <dbReference type="NCBI Taxonomy" id="315405"/>
    <lineage>
        <taxon>Bacteria</taxon>
        <taxon>Bacillati</taxon>
        <taxon>Bacillota</taxon>
        <taxon>Bacilli</taxon>
        <taxon>Lactobacillales</taxon>
        <taxon>Streptococcaceae</taxon>
        <taxon>Streptococcus</taxon>
    </lineage>
</organism>
<dbReference type="GO" id="GO:0015926">
    <property type="term" value="F:glucosidase activity"/>
    <property type="evidence" value="ECO:0007669"/>
    <property type="project" value="InterPro"/>
</dbReference>
<dbReference type="SUPFAM" id="SSF51445">
    <property type="entry name" value="(Trans)glycosidases"/>
    <property type="match status" value="1"/>
</dbReference>
<dbReference type="InterPro" id="IPR011683">
    <property type="entry name" value="Glyco_hydro_53"/>
</dbReference>
<dbReference type="GO" id="GO:0031218">
    <property type="term" value="F:arabinogalactan endo-1,4-beta-galactosidase activity"/>
    <property type="evidence" value="ECO:0007669"/>
    <property type="project" value="UniProtKB-EC"/>
</dbReference>
<dbReference type="PANTHER" id="PTHR34983:SF2">
    <property type="entry name" value="ENDO-BETA-1,4-GALACTANASE"/>
    <property type="match status" value="1"/>
</dbReference>
<dbReference type="InterPro" id="IPR017853">
    <property type="entry name" value="GH"/>
</dbReference>
<dbReference type="Proteomes" id="UP000254510">
    <property type="component" value="Unassembled WGS sequence"/>
</dbReference>
<dbReference type="Pfam" id="PF07745">
    <property type="entry name" value="Glyco_hydro_53"/>
    <property type="match status" value="1"/>
</dbReference>
<proteinExistence type="inferred from homology"/>
<dbReference type="GO" id="GO:0045490">
    <property type="term" value="P:pectin catabolic process"/>
    <property type="evidence" value="ECO:0007669"/>
    <property type="project" value="TreeGrafter"/>
</dbReference>